<dbReference type="PANTHER" id="PTHR20963">
    <property type="entry name" value="MULTIPLE INOSITOL POLYPHOSPHATE PHOSPHATASE-RELATED"/>
    <property type="match status" value="1"/>
</dbReference>
<feature type="signal peptide" evidence="2">
    <location>
        <begin position="1"/>
        <end position="23"/>
    </location>
</feature>
<evidence type="ECO:0000256" key="2">
    <source>
        <dbReference type="SAM" id="SignalP"/>
    </source>
</evidence>
<comment type="caution">
    <text evidence="3">The sequence shown here is derived from an EMBL/GenBank/DDBJ whole genome shotgun (WGS) entry which is preliminary data.</text>
</comment>
<evidence type="ECO:0000256" key="1">
    <source>
        <dbReference type="ARBA" id="ARBA00022801"/>
    </source>
</evidence>
<dbReference type="Pfam" id="PF00328">
    <property type="entry name" value="His_Phos_2"/>
    <property type="match status" value="1"/>
</dbReference>
<dbReference type="InterPro" id="IPR033379">
    <property type="entry name" value="Acid_Pase_AS"/>
</dbReference>
<dbReference type="SUPFAM" id="SSF53254">
    <property type="entry name" value="Phosphoglycerate mutase-like"/>
    <property type="match status" value="1"/>
</dbReference>
<keyword evidence="2" id="KW-0732">Signal</keyword>
<keyword evidence="1" id="KW-0378">Hydrolase</keyword>
<proteinExistence type="predicted"/>
<dbReference type="GO" id="GO:0003993">
    <property type="term" value="F:acid phosphatase activity"/>
    <property type="evidence" value="ECO:0007669"/>
    <property type="project" value="TreeGrafter"/>
</dbReference>
<dbReference type="EMBL" id="SGPM01001017">
    <property type="protein sequence ID" value="THH13821.1"/>
    <property type="molecule type" value="Genomic_DNA"/>
</dbReference>
<protein>
    <recommendedName>
        <fullName evidence="5">3-phytase</fullName>
    </recommendedName>
</protein>
<dbReference type="PROSITE" id="PS00616">
    <property type="entry name" value="HIS_ACID_PHOSPHAT_1"/>
    <property type="match status" value="1"/>
</dbReference>
<dbReference type="PROSITE" id="PS51257">
    <property type="entry name" value="PROKAR_LIPOPROTEIN"/>
    <property type="match status" value="1"/>
</dbReference>
<evidence type="ECO:0000313" key="3">
    <source>
        <dbReference type="EMBL" id="THH13821.1"/>
    </source>
</evidence>
<accession>A0A4S4LQL9</accession>
<dbReference type="CDD" id="cd07061">
    <property type="entry name" value="HP_HAP_like"/>
    <property type="match status" value="1"/>
</dbReference>
<name>A0A4S4LQL9_9APHY</name>
<dbReference type="Proteomes" id="UP000308730">
    <property type="component" value="Unassembled WGS sequence"/>
</dbReference>
<keyword evidence="4" id="KW-1185">Reference proteome</keyword>
<dbReference type="InterPro" id="IPR000560">
    <property type="entry name" value="His_Pase_clade-2"/>
</dbReference>
<evidence type="ECO:0000313" key="4">
    <source>
        <dbReference type="Proteomes" id="UP000308730"/>
    </source>
</evidence>
<dbReference type="PANTHER" id="PTHR20963:SF42">
    <property type="entry name" value="PHOSPHOGLYCERATE MUTASE-LIKE PROTEIN"/>
    <property type="match status" value="1"/>
</dbReference>
<feature type="chain" id="PRO_5020195685" description="3-phytase" evidence="2">
    <location>
        <begin position="24"/>
        <end position="537"/>
    </location>
</feature>
<dbReference type="Gene3D" id="3.40.50.1240">
    <property type="entry name" value="Phosphoglycerate mutase-like"/>
    <property type="match status" value="1"/>
</dbReference>
<evidence type="ECO:0008006" key="5">
    <source>
        <dbReference type="Google" id="ProtNLM"/>
    </source>
</evidence>
<organism evidence="3 4">
    <name type="scientific">Antrodiella citrinella</name>
    <dbReference type="NCBI Taxonomy" id="2447956"/>
    <lineage>
        <taxon>Eukaryota</taxon>
        <taxon>Fungi</taxon>
        <taxon>Dikarya</taxon>
        <taxon>Basidiomycota</taxon>
        <taxon>Agaricomycotina</taxon>
        <taxon>Agaricomycetes</taxon>
        <taxon>Polyporales</taxon>
        <taxon>Steccherinaceae</taxon>
        <taxon>Antrodiella</taxon>
    </lineage>
</organism>
<dbReference type="OrthoDB" id="6509975at2759"/>
<gene>
    <name evidence="3" type="ORF">EUX98_g9679</name>
</gene>
<reference evidence="3 4" key="1">
    <citation type="submission" date="2019-02" db="EMBL/GenBank/DDBJ databases">
        <title>Genome sequencing of the rare red list fungi Antrodiella citrinella (Flaviporus citrinellus).</title>
        <authorList>
            <person name="Buettner E."/>
            <person name="Kellner H."/>
        </authorList>
    </citation>
    <scope>NUCLEOTIDE SEQUENCE [LARGE SCALE GENOMIC DNA]</scope>
    <source>
        <strain evidence="3 4">DSM 108506</strain>
    </source>
</reference>
<dbReference type="InterPro" id="IPR029033">
    <property type="entry name" value="His_PPase_superfam"/>
</dbReference>
<sequence length="537" mass="59743">MKFLTSSISFGAFVLLSCAFVNAKRSDHEPWQLSEHLGNLSPYFKAPNPAGLTETLPADCQVNQVMTMVRHGSRYPLVTELPFITNLVSKLSNHTALIQKAKLPTSLQFLKDGYTSTLGHDDLTAPGRLQLFEHGVNFRLRYPQLEVTSVLAGNQDRVLESAQWFAQGYFGRSWAGLNASEFSTINEDNVTASWITPMNTCKKWDYNFGNNATVEWGTHYLPPITKRLNALLPSVNLTNDDTHGALYACAYDLAAHGTSPWCGAFSHSEIDAFEYELDLLMDGAFGYNLPGTMGPTLGALLVGKVVERFSNASTGAQEVYLEFGHDTTIDLALTALGIAHDKPALSAKGPVPASRKWRTSRQVPFGAQLTWEKFTCTSSAHGPQIRLLLNESPLSLSPVCKHTLNEKTGACSLQDFVNSTKTIVSHTWGDANWNATCGADAQKYKRLEYKALFQEGLHFRSIQSLPYTHHQHAIQVLWILQRQTHHHPLHKSFGGWNNFMHSYGFMPYDHDDIQEGNEIADRLLENNRIDEAQGGSK</sequence>
<dbReference type="AlphaFoldDB" id="A0A4S4LQL9"/>